<evidence type="ECO:0000256" key="2">
    <source>
        <dbReference type="ARBA" id="ARBA00022908"/>
    </source>
</evidence>
<dbReference type="PROSITE" id="PS51898">
    <property type="entry name" value="TYR_RECOMBINASE"/>
    <property type="match status" value="1"/>
</dbReference>
<dbReference type="Pfam" id="PF14659">
    <property type="entry name" value="Phage_int_SAM_3"/>
    <property type="match status" value="1"/>
</dbReference>
<dbReference type="GO" id="GO:0015074">
    <property type="term" value="P:DNA integration"/>
    <property type="evidence" value="ECO:0007669"/>
    <property type="project" value="UniProtKB-KW"/>
</dbReference>
<dbReference type="PANTHER" id="PTHR30629:SF2">
    <property type="entry name" value="PROPHAGE INTEGRASE INTS-RELATED"/>
    <property type="match status" value="1"/>
</dbReference>
<feature type="region of interest" description="Disordered" evidence="7">
    <location>
        <begin position="251"/>
        <end position="332"/>
    </location>
</feature>
<dbReference type="GO" id="GO:0044826">
    <property type="term" value="P:viral genome integration into host DNA"/>
    <property type="evidence" value="ECO:0007669"/>
    <property type="project" value="UniProtKB-KW"/>
</dbReference>
<evidence type="ECO:0000256" key="4">
    <source>
        <dbReference type="ARBA" id="ARBA00023172"/>
    </source>
</evidence>
<evidence type="ECO:0000256" key="7">
    <source>
        <dbReference type="SAM" id="MobiDB-lite"/>
    </source>
</evidence>
<comment type="caution">
    <text evidence="10">The sequence shown here is derived from an EMBL/GenBank/DDBJ whole genome shotgun (WGS) entry which is preliminary data.</text>
</comment>
<dbReference type="PANTHER" id="PTHR30629">
    <property type="entry name" value="PROPHAGE INTEGRASE"/>
    <property type="match status" value="1"/>
</dbReference>
<dbReference type="InterPro" id="IPR013762">
    <property type="entry name" value="Integrase-like_cat_sf"/>
</dbReference>
<evidence type="ECO:0000256" key="6">
    <source>
        <dbReference type="ARBA" id="ARBA00023296"/>
    </source>
</evidence>
<dbReference type="SUPFAM" id="SSF56349">
    <property type="entry name" value="DNA breaking-rejoining enzymes"/>
    <property type="match status" value="1"/>
</dbReference>
<dbReference type="Gene3D" id="1.10.443.10">
    <property type="entry name" value="Intergrase catalytic core"/>
    <property type="match status" value="1"/>
</dbReference>
<dbReference type="GO" id="GO:0003677">
    <property type="term" value="F:DNA binding"/>
    <property type="evidence" value="ECO:0007669"/>
    <property type="project" value="UniProtKB-KW"/>
</dbReference>
<evidence type="ECO:0008006" key="11">
    <source>
        <dbReference type="Google" id="ProtNLM"/>
    </source>
</evidence>
<organism evidence="10">
    <name type="scientific">mine drainage metagenome</name>
    <dbReference type="NCBI Taxonomy" id="410659"/>
    <lineage>
        <taxon>unclassified sequences</taxon>
        <taxon>metagenomes</taxon>
        <taxon>ecological metagenomes</taxon>
    </lineage>
</organism>
<dbReference type="InterPro" id="IPR050808">
    <property type="entry name" value="Phage_Integrase"/>
</dbReference>
<reference evidence="10" key="1">
    <citation type="submission" date="2009-10" db="EMBL/GenBank/DDBJ databases">
        <title>Diversity of trophic interactions inside an arsenic-rich microbial ecosystem.</title>
        <authorList>
            <person name="Bertin P.N."/>
            <person name="Heinrich-Salmeron A."/>
            <person name="Pelletier E."/>
            <person name="Goulhen-Chollet F."/>
            <person name="Arsene-Ploetze F."/>
            <person name="Gallien S."/>
            <person name="Calteau A."/>
            <person name="Vallenet D."/>
            <person name="Casiot C."/>
            <person name="Chane-Woon-Ming B."/>
            <person name="Giloteaux L."/>
            <person name="Barakat M."/>
            <person name="Bonnefoy V."/>
            <person name="Bruneel O."/>
            <person name="Chandler M."/>
            <person name="Cleiss J."/>
            <person name="Duran R."/>
            <person name="Elbaz-Poulichet F."/>
            <person name="Fonknechten N."/>
            <person name="Lauga B."/>
            <person name="Mornico D."/>
            <person name="Ortet P."/>
            <person name="Schaeffer C."/>
            <person name="Siguier P."/>
            <person name="Alexander Thil Smith A."/>
            <person name="Van Dorsselaer A."/>
            <person name="Weissenbach J."/>
            <person name="Medigue C."/>
            <person name="Le Paslier D."/>
        </authorList>
    </citation>
    <scope>NUCLEOTIDE SEQUENCE</scope>
</reference>
<dbReference type="InterPro" id="IPR044068">
    <property type="entry name" value="CB"/>
</dbReference>
<evidence type="ECO:0000256" key="3">
    <source>
        <dbReference type="ARBA" id="ARBA00023125"/>
    </source>
</evidence>
<feature type="domain" description="Tyr recombinase" evidence="8">
    <location>
        <begin position="181"/>
        <end position="332"/>
    </location>
</feature>
<dbReference type="InterPro" id="IPR002104">
    <property type="entry name" value="Integrase_catalytic"/>
</dbReference>
<keyword evidence="6" id="KW-1160">Virus entry into host cell</keyword>
<feature type="compositionally biased region" description="Low complexity" evidence="7">
    <location>
        <begin position="322"/>
        <end position="332"/>
    </location>
</feature>
<protein>
    <recommendedName>
        <fullName evidence="11">Phage integrase family protein</fullName>
    </recommendedName>
</protein>
<keyword evidence="2" id="KW-0229">DNA integration</keyword>
<gene>
    <name evidence="10" type="ORF">CARN1_0541</name>
</gene>
<dbReference type="EMBL" id="CABL01000019">
    <property type="protein sequence ID" value="CBH76061.1"/>
    <property type="molecule type" value="Genomic_DNA"/>
</dbReference>
<comment type="similarity">
    <text evidence="1">Belongs to the 'phage' integrase family.</text>
</comment>
<dbReference type="GO" id="GO:0006310">
    <property type="term" value="P:DNA recombination"/>
    <property type="evidence" value="ECO:0007669"/>
    <property type="project" value="UniProtKB-KW"/>
</dbReference>
<evidence type="ECO:0000313" key="10">
    <source>
        <dbReference type="EMBL" id="CBH76061.1"/>
    </source>
</evidence>
<dbReference type="Gene3D" id="1.10.150.130">
    <property type="match status" value="1"/>
</dbReference>
<keyword evidence="4" id="KW-0233">DNA recombination</keyword>
<evidence type="ECO:0000259" key="9">
    <source>
        <dbReference type="PROSITE" id="PS51900"/>
    </source>
</evidence>
<feature type="compositionally biased region" description="Basic and acidic residues" evidence="7">
    <location>
        <begin position="251"/>
        <end position="271"/>
    </location>
</feature>
<dbReference type="PROSITE" id="PS51900">
    <property type="entry name" value="CB"/>
    <property type="match status" value="1"/>
</dbReference>
<dbReference type="InterPro" id="IPR011010">
    <property type="entry name" value="DNA_brk_join_enz"/>
</dbReference>
<name>E6PHX3_9ZZZZ</name>
<accession>E6PHX3</accession>
<keyword evidence="5" id="KW-1179">Viral genome integration</keyword>
<evidence type="ECO:0000256" key="5">
    <source>
        <dbReference type="ARBA" id="ARBA00023195"/>
    </source>
</evidence>
<dbReference type="InterPro" id="IPR010998">
    <property type="entry name" value="Integrase_recombinase_N"/>
</dbReference>
<evidence type="ECO:0000259" key="8">
    <source>
        <dbReference type="PROSITE" id="PS51898"/>
    </source>
</evidence>
<dbReference type="AlphaFoldDB" id="E6PHX3"/>
<sequence>MSVKEISRKRKGTVYQTVVDLGRDPQGRRVQRRVTARTKRNLREKVDALRAERRNGFIVTRGRETLGALADRWLSSKRDACAHRTYASYVDIVESFIRPQLGHLTLRSLSPEDVERALNTWRVAQRRDHRKHSKTVPALLSNRTLRYIATVLRTLCNYGVRMRAIATNPAEFVALPRSEDYEATVLPIDRFAQLLQFARTWHDGDLSLHFLLAAAAGLRRGELCALQWGDVDLQHATITVRHAIEVRRDGSGIGIKEPKGKKSRRLSDSRGTRASAGGVARWANVAARERYRRNPRPRHRGRLVAPRSTQQDHHALHRCLRRSPGPSSRSPP</sequence>
<feature type="compositionally biased region" description="Basic residues" evidence="7">
    <location>
        <begin position="290"/>
        <end position="302"/>
    </location>
</feature>
<feature type="domain" description="Core-binding (CB)" evidence="9">
    <location>
        <begin position="64"/>
        <end position="160"/>
    </location>
</feature>
<dbReference type="GO" id="GO:0075713">
    <property type="term" value="P:establishment of integrated proviral latency"/>
    <property type="evidence" value="ECO:0007669"/>
    <property type="project" value="UniProtKB-KW"/>
</dbReference>
<dbReference type="InterPro" id="IPR004107">
    <property type="entry name" value="Integrase_SAM-like_N"/>
</dbReference>
<keyword evidence="3" id="KW-0238">DNA-binding</keyword>
<proteinExistence type="inferred from homology"/>
<evidence type="ECO:0000256" key="1">
    <source>
        <dbReference type="ARBA" id="ARBA00008857"/>
    </source>
</evidence>
<dbReference type="GO" id="GO:0046718">
    <property type="term" value="P:symbiont entry into host cell"/>
    <property type="evidence" value="ECO:0007669"/>
    <property type="project" value="UniProtKB-KW"/>
</dbReference>